<dbReference type="SUPFAM" id="SSF54427">
    <property type="entry name" value="NTF2-like"/>
    <property type="match status" value="1"/>
</dbReference>
<feature type="domain" description="DUF4440" evidence="1">
    <location>
        <begin position="18"/>
        <end position="124"/>
    </location>
</feature>
<dbReference type="Pfam" id="PF14534">
    <property type="entry name" value="DUF4440"/>
    <property type="match status" value="1"/>
</dbReference>
<gene>
    <name evidence="2" type="ORF">AFM11_03105</name>
</gene>
<keyword evidence="2" id="KW-0413">Isomerase</keyword>
<evidence type="ECO:0000313" key="2">
    <source>
        <dbReference type="EMBL" id="KWX25294.1"/>
    </source>
</evidence>
<comment type="caution">
    <text evidence="2">The sequence shown here is derived from an EMBL/GenBank/DDBJ whole genome shotgun (WGS) entry which is preliminary data.</text>
</comment>
<proteinExistence type="predicted"/>
<evidence type="ECO:0000259" key="1">
    <source>
        <dbReference type="Pfam" id="PF14534"/>
    </source>
</evidence>
<dbReference type="AlphaFoldDB" id="A0A132PSQ2"/>
<name>A0A132PSQ2_9MYCO</name>
<dbReference type="InterPro" id="IPR032710">
    <property type="entry name" value="NTF2-like_dom_sf"/>
</dbReference>
<dbReference type="EMBL" id="LGTW01000002">
    <property type="protein sequence ID" value="KWX25294.1"/>
    <property type="molecule type" value="Genomic_DNA"/>
</dbReference>
<dbReference type="Gene3D" id="3.10.450.50">
    <property type="match status" value="1"/>
</dbReference>
<dbReference type="Proteomes" id="UP000070612">
    <property type="component" value="Unassembled WGS sequence"/>
</dbReference>
<protein>
    <submittedName>
        <fullName evidence="2">Ketosteroid isomerase</fullName>
    </submittedName>
</protein>
<reference evidence="2 3" key="1">
    <citation type="submission" date="2015-07" db="EMBL/GenBank/DDBJ databases">
        <title>A draft genome sequence of Mycobacterium wolinskyi.</title>
        <authorList>
            <person name="de Man T.J."/>
            <person name="Perry K.A."/>
            <person name="Coulliette A.D."/>
            <person name="Jensen B."/>
            <person name="Toney N.C."/>
            <person name="Limbago B.M."/>
            <person name="Noble-Wang J."/>
        </authorList>
    </citation>
    <scope>NUCLEOTIDE SEQUENCE [LARGE SCALE GENOMIC DNA]</scope>
    <source>
        <strain evidence="2 3">CDC_01</strain>
    </source>
</reference>
<evidence type="ECO:0000313" key="3">
    <source>
        <dbReference type="Proteomes" id="UP000070612"/>
    </source>
</evidence>
<sequence length="133" mass="14706">MATAQEMTVTADSAETTIRNLERERYSAVVAGDFDRFAALAHPQLAYTHSNGVTDTLESYLDKCRNGFYVYEHVDHPIDFITIVDDVALVVGEMNANLVADGTEKVLANRALAVWKNGSQGWRLLAYQPTPIS</sequence>
<dbReference type="GO" id="GO:0016853">
    <property type="term" value="F:isomerase activity"/>
    <property type="evidence" value="ECO:0007669"/>
    <property type="project" value="UniProtKB-KW"/>
</dbReference>
<organism evidence="2 3">
    <name type="scientific">Mycolicibacterium wolinskyi</name>
    <dbReference type="NCBI Taxonomy" id="59750"/>
    <lineage>
        <taxon>Bacteria</taxon>
        <taxon>Bacillati</taxon>
        <taxon>Actinomycetota</taxon>
        <taxon>Actinomycetes</taxon>
        <taxon>Mycobacteriales</taxon>
        <taxon>Mycobacteriaceae</taxon>
        <taxon>Mycolicibacterium</taxon>
    </lineage>
</organism>
<keyword evidence="3" id="KW-1185">Reference proteome</keyword>
<dbReference type="PATRIC" id="fig|59750.3.peg.2492"/>
<dbReference type="InterPro" id="IPR027843">
    <property type="entry name" value="DUF4440"/>
</dbReference>
<accession>A0A132PSQ2</accession>